<dbReference type="Proteomes" id="UP000295399">
    <property type="component" value="Unassembled WGS sequence"/>
</dbReference>
<feature type="compositionally biased region" description="Basic residues" evidence="12">
    <location>
        <begin position="552"/>
        <end position="568"/>
    </location>
</feature>
<dbReference type="GO" id="GO:0016787">
    <property type="term" value="F:hydrolase activity"/>
    <property type="evidence" value="ECO:0007669"/>
    <property type="project" value="UniProtKB-KW"/>
</dbReference>
<dbReference type="CDD" id="cd00268">
    <property type="entry name" value="DEADc"/>
    <property type="match status" value="1"/>
</dbReference>
<evidence type="ECO:0000259" key="15">
    <source>
        <dbReference type="PROSITE" id="PS51195"/>
    </source>
</evidence>
<keyword evidence="17" id="KW-1185">Reference proteome</keyword>
<evidence type="ECO:0000256" key="10">
    <source>
        <dbReference type="PROSITE-ProRule" id="PRU00552"/>
    </source>
</evidence>
<feature type="domain" description="Helicase C-terminal" evidence="14">
    <location>
        <begin position="223"/>
        <end position="383"/>
    </location>
</feature>
<evidence type="ECO:0000256" key="11">
    <source>
        <dbReference type="RuleBase" id="RU000492"/>
    </source>
</evidence>
<dbReference type="SUPFAM" id="SSF52540">
    <property type="entry name" value="P-loop containing nucleoside triphosphate hydrolases"/>
    <property type="match status" value="1"/>
</dbReference>
<dbReference type="InterPro" id="IPR027417">
    <property type="entry name" value="P-loop_NTPase"/>
</dbReference>
<evidence type="ECO:0000256" key="6">
    <source>
        <dbReference type="ARBA" id="ARBA00022840"/>
    </source>
</evidence>
<dbReference type="GO" id="GO:0042255">
    <property type="term" value="P:ribosome assembly"/>
    <property type="evidence" value="ECO:0007669"/>
    <property type="project" value="UniProtKB-ARBA"/>
</dbReference>
<keyword evidence="6 11" id="KW-0067">ATP-binding</keyword>
<feature type="region of interest" description="Disordered" evidence="12">
    <location>
        <begin position="377"/>
        <end position="710"/>
    </location>
</feature>
<feature type="compositionally biased region" description="Acidic residues" evidence="12">
    <location>
        <begin position="525"/>
        <end position="546"/>
    </location>
</feature>
<dbReference type="GO" id="GO:0005524">
    <property type="term" value="F:ATP binding"/>
    <property type="evidence" value="ECO:0007669"/>
    <property type="project" value="UniProtKB-KW"/>
</dbReference>
<dbReference type="GO" id="GO:0003676">
    <property type="term" value="F:nucleic acid binding"/>
    <property type="evidence" value="ECO:0007669"/>
    <property type="project" value="InterPro"/>
</dbReference>
<dbReference type="InterPro" id="IPR044742">
    <property type="entry name" value="DEAD/DEAH_RhlB"/>
</dbReference>
<evidence type="ECO:0000256" key="4">
    <source>
        <dbReference type="ARBA" id="ARBA00022801"/>
    </source>
</evidence>
<dbReference type="GO" id="GO:0003724">
    <property type="term" value="F:RNA helicase activity"/>
    <property type="evidence" value="ECO:0007669"/>
    <property type="project" value="UniProtKB-EC"/>
</dbReference>
<accession>A0A4R2PW73</accession>
<dbReference type="InterPro" id="IPR014014">
    <property type="entry name" value="RNA_helicase_DEAD_Q_motif"/>
</dbReference>
<comment type="similarity">
    <text evidence="7 11">Belongs to the DEAD box helicase family.</text>
</comment>
<protein>
    <recommendedName>
        <fullName evidence="9">DEAD-box ATP-dependent RNA helicase RhpA</fullName>
        <ecNumber evidence="1">3.6.4.13</ecNumber>
    </recommendedName>
</protein>
<evidence type="ECO:0000256" key="7">
    <source>
        <dbReference type="ARBA" id="ARBA00038437"/>
    </source>
</evidence>
<dbReference type="InterPro" id="IPR014001">
    <property type="entry name" value="Helicase_ATP-bd"/>
</dbReference>
<evidence type="ECO:0000259" key="13">
    <source>
        <dbReference type="PROSITE" id="PS51192"/>
    </source>
</evidence>
<comment type="caution">
    <text evidence="16">The sequence shown here is derived from an EMBL/GenBank/DDBJ whole genome shotgun (WGS) entry which is preliminary data.</text>
</comment>
<feature type="domain" description="Helicase ATP-binding" evidence="13">
    <location>
        <begin position="39"/>
        <end position="212"/>
    </location>
</feature>
<dbReference type="EC" id="3.6.4.13" evidence="1"/>
<dbReference type="Pfam" id="PF00270">
    <property type="entry name" value="DEAD"/>
    <property type="match status" value="1"/>
</dbReference>
<dbReference type="SMART" id="SM00487">
    <property type="entry name" value="DEXDc"/>
    <property type="match status" value="1"/>
</dbReference>
<evidence type="ECO:0000259" key="14">
    <source>
        <dbReference type="PROSITE" id="PS51194"/>
    </source>
</evidence>
<evidence type="ECO:0000256" key="1">
    <source>
        <dbReference type="ARBA" id="ARBA00012552"/>
    </source>
</evidence>
<feature type="compositionally biased region" description="Low complexity" evidence="12">
    <location>
        <begin position="640"/>
        <end position="665"/>
    </location>
</feature>
<dbReference type="PROSITE" id="PS51194">
    <property type="entry name" value="HELICASE_CTER"/>
    <property type="match status" value="1"/>
</dbReference>
<name>A0A4R2PW73_RHOSA</name>
<proteinExistence type="inferred from homology"/>
<dbReference type="OrthoDB" id="9805696at2"/>
<sequence>MASDASANSFEHLGLSADLLKAVTEAGYETPTPIQRQAIPAVLQGRDVLGIAQTGTGKTASFVLPMLDVLAQGRTKARMPRSLIIEPTRELAAQVADNFEIYGKHHKLSMALLIGGVSFADQEAKLERGVDVLIATPGRLLDHFERGKLMLNGVSIFVVDEADRMMDMGFIPDVERIFKLLPSKSQTLFFSATMPKAIKRLTDQFLNDPKTIEVSPPASAAETVEQRLVMVSPRNKMKALKTALGEPDVATAIVFCNRKRDVDTVTKGLKRDGHPVGQLHGDMSQPERMDTLQSLKDDTISVLVASDVAARGLDIAAVSHVINFDVPHNSDDYVHRIGRTGRAGRSGIAITIATPDDQRGVDDIRKALGVALDPVKLPGVPAARLPSDATGEPATDAKDDEATTGAAEAKPTRRRRRPKSRDGDTAAATGETPAAKTDAAPASSAKADAASAPQPARERDTRSRSSDARRSDQSRSDSTRDDGGRNGRGRRGGRDDDRPVVGLGDHVPAFLLRPVPKRPKTTAADEADLAEADALVDDDEDLDSTETDAPKTKKAPARKRTTSRRTRAKASPETADAPDTTATETSPQADSAPDTGAETAPDTATDAAATDATAADSGDADKPKKAPRKRTRRPAKAKTDPGTAANADAKATDAGDAGAPSEAGPAPGPNPGPDSPAEPTGNAAPSVADPVSEPGADADQPAPSDSPATS</sequence>
<feature type="compositionally biased region" description="Basic and acidic residues" evidence="12">
    <location>
        <begin position="456"/>
        <end position="485"/>
    </location>
</feature>
<evidence type="ECO:0000313" key="16">
    <source>
        <dbReference type="EMBL" id="TCP38401.1"/>
    </source>
</evidence>
<feature type="compositionally biased region" description="Basic residues" evidence="12">
    <location>
        <begin position="625"/>
        <end position="636"/>
    </location>
</feature>
<feature type="compositionally biased region" description="Low complexity" evidence="12">
    <location>
        <begin position="432"/>
        <end position="453"/>
    </location>
</feature>
<reference evidence="16 17" key="1">
    <citation type="submission" date="2019-03" db="EMBL/GenBank/DDBJ databases">
        <title>Genomic Encyclopedia of Type Strains, Phase IV (KMG-IV): sequencing the most valuable type-strain genomes for metagenomic binning, comparative biology and taxonomic classification.</title>
        <authorList>
            <person name="Goeker M."/>
        </authorList>
    </citation>
    <scope>NUCLEOTIDE SEQUENCE [LARGE SCALE GENOMIC DNA]</scope>
    <source>
        <strain evidence="16 17">DSM 2132</strain>
    </source>
</reference>
<feature type="domain" description="DEAD-box RNA helicase Q" evidence="15">
    <location>
        <begin position="8"/>
        <end position="36"/>
    </location>
</feature>
<dbReference type="Pfam" id="PF00271">
    <property type="entry name" value="Helicase_C"/>
    <property type="match status" value="1"/>
</dbReference>
<dbReference type="InParanoid" id="A0A4R2PW73"/>
<dbReference type="PROSITE" id="PS51195">
    <property type="entry name" value="Q_MOTIF"/>
    <property type="match status" value="1"/>
</dbReference>
<dbReference type="InterPro" id="IPR001650">
    <property type="entry name" value="Helicase_C-like"/>
</dbReference>
<dbReference type="FunCoup" id="A0A4R2PW73">
    <property type="interactions" value="421"/>
</dbReference>
<dbReference type="PANTHER" id="PTHR47959:SF13">
    <property type="entry name" value="ATP-DEPENDENT RNA HELICASE RHLE"/>
    <property type="match status" value="1"/>
</dbReference>
<dbReference type="SMART" id="SM00490">
    <property type="entry name" value="HELICc"/>
    <property type="match status" value="1"/>
</dbReference>
<evidence type="ECO:0000256" key="2">
    <source>
        <dbReference type="ARBA" id="ARBA00022490"/>
    </source>
</evidence>
<evidence type="ECO:0000313" key="17">
    <source>
        <dbReference type="Proteomes" id="UP000295399"/>
    </source>
</evidence>
<keyword evidence="2" id="KW-0963">Cytoplasm</keyword>
<dbReference type="PROSITE" id="PS00039">
    <property type="entry name" value="DEAD_ATP_HELICASE"/>
    <property type="match status" value="1"/>
</dbReference>
<dbReference type="FunFam" id="3.40.50.300:FF:000108">
    <property type="entry name" value="ATP-dependent RNA helicase RhlE"/>
    <property type="match status" value="1"/>
</dbReference>
<keyword evidence="5 11" id="KW-0347">Helicase</keyword>
<organism evidence="16 17">
    <name type="scientific">Rhodothalassium salexigens DSM 2132</name>
    <dbReference type="NCBI Taxonomy" id="1188247"/>
    <lineage>
        <taxon>Bacteria</taxon>
        <taxon>Pseudomonadati</taxon>
        <taxon>Pseudomonadota</taxon>
        <taxon>Alphaproteobacteria</taxon>
        <taxon>Rhodothalassiales</taxon>
        <taxon>Rhodothalassiaceae</taxon>
        <taxon>Rhodothalassium</taxon>
    </lineage>
</organism>
<evidence type="ECO:0000256" key="8">
    <source>
        <dbReference type="ARBA" id="ARBA00047984"/>
    </source>
</evidence>
<evidence type="ECO:0000256" key="12">
    <source>
        <dbReference type="SAM" id="MobiDB-lite"/>
    </source>
</evidence>
<evidence type="ECO:0000256" key="5">
    <source>
        <dbReference type="ARBA" id="ARBA00022806"/>
    </source>
</evidence>
<feature type="compositionally biased region" description="Pro residues" evidence="12">
    <location>
        <begin position="666"/>
        <end position="676"/>
    </location>
</feature>
<dbReference type="AlphaFoldDB" id="A0A4R2PW73"/>
<dbReference type="Gene3D" id="3.40.50.300">
    <property type="entry name" value="P-loop containing nucleotide triphosphate hydrolases"/>
    <property type="match status" value="2"/>
</dbReference>
<dbReference type="InterPro" id="IPR011545">
    <property type="entry name" value="DEAD/DEAH_box_helicase_dom"/>
</dbReference>
<feature type="short sequence motif" description="Q motif" evidence="10">
    <location>
        <begin position="8"/>
        <end position="36"/>
    </location>
</feature>
<evidence type="ECO:0000256" key="9">
    <source>
        <dbReference type="ARBA" id="ARBA00074363"/>
    </source>
</evidence>
<dbReference type="GO" id="GO:0005829">
    <property type="term" value="C:cytosol"/>
    <property type="evidence" value="ECO:0007669"/>
    <property type="project" value="TreeGrafter"/>
</dbReference>
<dbReference type="GO" id="GO:0009266">
    <property type="term" value="P:response to temperature stimulus"/>
    <property type="evidence" value="ECO:0007669"/>
    <property type="project" value="UniProtKB-ARBA"/>
</dbReference>
<dbReference type="PANTHER" id="PTHR47959">
    <property type="entry name" value="ATP-DEPENDENT RNA HELICASE RHLE-RELATED"/>
    <property type="match status" value="1"/>
</dbReference>
<feature type="compositionally biased region" description="Low complexity" evidence="12">
    <location>
        <begin position="569"/>
        <end position="617"/>
    </location>
</feature>
<gene>
    <name evidence="16" type="ORF">EV659_101305</name>
</gene>
<keyword evidence="3 11" id="KW-0547">Nucleotide-binding</keyword>
<dbReference type="EMBL" id="SLXO01000001">
    <property type="protein sequence ID" value="TCP38401.1"/>
    <property type="molecule type" value="Genomic_DNA"/>
</dbReference>
<evidence type="ECO:0000256" key="3">
    <source>
        <dbReference type="ARBA" id="ARBA00022741"/>
    </source>
</evidence>
<dbReference type="InterPro" id="IPR000629">
    <property type="entry name" value="RNA-helicase_DEAD-box_CS"/>
</dbReference>
<comment type="catalytic activity">
    <reaction evidence="8">
        <text>ATP + H2O = ADP + phosphate + H(+)</text>
        <dbReference type="Rhea" id="RHEA:13065"/>
        <dbReference type="ChEBI" id="CHEBI:15377"/>
        <dbReference type="ChEBI" id="CHEBI:15378"/>
        <dbReference type="ChEBI" id="CHEBI:30616"/>
        <dbReference type="ChEBI" id="CHEBI:43474"/>
        <dbReference type="ChEBI" id="CHEBI:456216"/>
        <dbReference type="EC" id="3.6.4.13"/>
    </reaction>
</comment>
<dbReference type="CDD" id="cd18787">
    <property type="entry name" value="SF2_C_DEAD"/>
    <property type="match status" value="1"/>
</dbReference>
<dbReference type="InterPro" id="IPR050079">
    <property type="entry name" value="DEAD_box_RNA_helicase"/>
</dbReference>
<dbReference type="PROSITE" id="PS51192">
    <property type="entry name" value="HELICASE_ATP_BIND_1"/>
    <property type="match status" value="1"/>
</dbReference>
<dbReference type="RefSeq" id="WP_132706803.1">
    <property type="nucleotide sequence ID" value="NZ_JACIGF010000001.1"/>
</dbReference>
<keyword evidence="4 11" id="KW-0378">Hydrolase</keyword>